<feature type="transmembrane region" description="Helical" evidence="2">
    <location>
        <begin position="197"/>
        <end position="217"/>
    </location>
</feature>
<evidence type="ECO:0000256" key="1">
    <source>
        <dbReference type="SAM" id="MobiDB-lite"/>
    </source>
</evidence>
<dbReference type="Proteomes" id="UP000001861">
    <property type="component" value="Unassembled WGS sequence"/>
</dbReference>
<organism evidence="3 4">
    <name type="scientific">Coprinopsis cinerea (strain Okayama-7 / 130 / ATCC MYA-4618 / FGSC 9003)</name>
    <name type="common">Inky cap fungus</name>
    <name type="synonym">Hormographiella aspergillata</name>
    <dbReference type="NCBI Taxonomy" id="240176"/>
    <lineage>
        <taxon>Eukaryota</taxon>
        <taxon>Fungi</taxon>
        <taxon>Dikarya</taxon>
        <taxon>Basidiomycota</taxon>
        <taxon>Agaricomycotina</taxon>
        <taxon>Agaricomycetes</taxon>
        <taxon>Agaricomycetidae</taxon>
        <taxon>Agaricales</taxon>
        <taxon>Agaricineae</taxon>
        <taxon>Psathyrellaceae</taxon>
        <taxon>Coprinopsis</taxon>
    </lineage>
</organism>
<dbReference type="OrthoDB" id="2553651at2759"/>
<evidence type="ECO:0000256" key="2">
    <source>
        <dbReference type="SAM" id="Phobius"/>
    </source>
</evidence>
<dbReference type="InParanoid" id="D6RL90"/>
<accession>D6RL90</accession>
<protein>
    <submittedName>
        <fullName evidence="3">Uncharacterized protein</fullName>
    </submittedName>
</protein>
<dbReference type="OMA" id="WDNRIIG"/>
<feature type="compositionally biased region" description="Basic residues" evidence="1">
    <location>
        <begin position="81"/>
        <end position="93"/>
    </location>
</feature>
<feature type="transmembrane region" description="Helical" evidence="2">
    <location>
        <begin position="142"/>
        <end position="160"/>
    </location>
</feature>
<dbReference type="KEGG" id="cci:CC1G_14225"/>
<dbReference type="HOGENOM" id="CLU_095754_0_0_1"/>
<proteinExistence type="predicted"/>
<feature type="transmembrane region" description="Helical" evidence="2">
    <location>
        <begin position="229"/>
        <end position="247"/>
    </location>
</feature>
<feature type="region of interest" description="Disordered" evidence="1">
    <location>
        <begin position="1"/>
        <end position="34"/>
    </location>
</feature>
<name>D6RL90_COPC7</name>
<dbReference type="EMBL" id="AACS02000003">
    <property type="protein sequence ID" value="EFI28198.1"/>
    <property type="molecule type" value="Genomic_DNA"/>
</dbReference>
<gene>
    <name evidence="3" type="ORF">CC1G_14225</name>
</gene>
<dbReference type="GeneID" id="9378675"/>
<comment type="caution">
    <text evidence="3">The sequence shown here is derived from an EMBL/GenBank/DDBJ whole genome shotgun (WGS) entry which is preliminary data.</text>
</comment>
<feature type="compositionally biased region" description="Basic and acidic residues" evidence="1">
    <location>
        <begin position="48"/>
        <end position="62"/>
    </location>
</feature>
<keyword evidence="2" id="KW-1133">Transmembrane helix</keyword>
<keyword evidence="2" id="KW-0812">Transmembrane</keyword>
<dbReference type="eggNOG" id="ENOG502SCDT">
    <property type="taxonomic scope" value="Eukaryota"/>
</dbReference>
<keyword evidence="4" id="KW-1185">Reference proteome</keyword>
<dbReference type="STRING" id="240176.D6RL90"/>
<reference evidence="3 4" key="1">
    <citation type="journal article" date="2010" name="Proc. Natl. Acad. Sci. U.S.A.">
        <title>Insights into evolution of multicellular fungi from the assembled chromosomes of the mushroom Coprinopsis cinerea (Coprinus cinereus).</title>
        <authorList>
            <person name="Stajich J.E."/>
            <person name="Wilke S.K."/>
            <person name="Ahren D."/>
            <person name="Au C.H."/>
            <person name="Birren B.W."/>
            <person name="Borodovsky M."/>
            <person name="Burns C."/>
            <person name="Canback B."/>
            <person name="Casselton L.A."/>
            <person name="Cheng C.K."/>
            <person name="Deng J."/>
            <person name="Dietrich F.S."/>
            <person name="Fargo D.C."/>
            <person name="Farman M.L."/>
            <person name="Gathman A.C."/>
            <person name="Goldberg J."/>
            <person name="Guigo R."/>
            <person name="Hoegger P.J."/>
            <person name="Hooker J.B."/>
            <person name="Huggins A."/>
            <person name="James T.Y."/>
            <person name="Kamada T."/>
            <person name="Kilaru S."/>
            <person name="Kodira C."/>
            <person name="Kues U."/>
            <person name="Kupfer D."/>
            <person name="Kwan H.S."/>
            <person name="Lomsadze A."/>
            <person name="Li W."/>
            <person name="Lilly W.W."/>
            <person name="Ma L.J."/>
            <person name="Mackey A.J."/>
            <person name="Manning G."/>
            <person name="Martin F."/>
            <person name="Muraguchi H."/>
            <person name="Natvig D.O."/>
            <person name="Palmerini H."/>
            <person name="Ramesh M.A."/>
            <person name="Rehmeyer C.J."/>
            <person name="Roe B.A."/>
            <person name="Shenoy N."/>
            <person name="Stanke M."/>
            <person name="Ter-Hovhannisyan V."/>
            <person name="Tunlid A."/>
            <person name="Velagapudi R."/>
            <person name="Vision T.J."/>
            <person name="Zeng Q."/>
            <person name="Zolan M.E."/>
            <person name="Pukkila P.J."/>
        </authorList>
    </citation>
    <scope>NUCLEOTIDE SEQUENCE [LARGE SCALE GENOMIC DNA]</scope>
    <source>
        <strain evidence="4">Okayama-7 / 130 / ATCC MYA-4618 / FGSC 9003</strain>
    </source>
</reference>
<dbReference type="VEuPathDB" id="FungiDB:CC1G_14225"/>
<dbReference type="AlphaFoldDB" id="D6RL90"/>
<feature type="transmembrane region" description="Helical" evidence="2">
    <location>
        <begin position="109"/>
        <end position="130"/>
    </location>
</feature>
<sequence>MSYASVAAQNVPPQEKWPQPDPALLNTTPPTDHTVVDDAAKVNVVGPDFKENPHTAFEENIRRNVSTSESEGDDDRGDGSKRRKHRRHRKHHPQTLWDQATEYLLRPGVAGGLVGIANVGLLTGVGYTFYSKPLLRRDPAAISTAAVSTLALLFAEGYLAEQYSETPEGQRQVRRAKDKTSALARYVDDLIHRTTTLNVLVGTLNTAVVGGIGYVAYANWDRPWNRSTVSTVAAGALALLGFDGYLLEQYRE</sequence>
<dbReference type="RefSeq" id="XP_002911692.1">
    <property type="nucleotide sequence ID" value="XM_002911646.1"/>
</dbReference>
<feature type="region of interest" description="Disordered" evidence="1">
    <location>
        <begin position="46"/>
        <end position="94"/>
    </location>
</feature>
<evidence type="ECO:0000313" key="4">
    <source>
        <dbReference type="Proteomes" id="UP000001861"/>
    </source>
</evidence>
<evidence type="ECO:0000313" key="3">
    <source>
        <dbReference type="EMBL" id="EFI28198.1"/>
    </source>
</evidence>
<keyword evidence="2" id="KW-0472">Membrane</keyword>